<keyword evidence="4" id="KW-0067">ATP-binding</keyword>
<dbReference type="PANTHER" id="PTHR47016:SF5">
    <property type="entry name" value="CLP DOMAIN SUPERFAMILY PROTEIN"/>
    <property type="match status" value="1"/>
</dbReference>
<proteinExistence type="predicted"/>
<feature type="compositionally biased region" description="Basic and acidic residues" evidence="2">
    <location>
        <begin position="248"/>
        <end position="278"/>
    </location>
</feature>
<evidence type="ECO:0000256" key="2">
    <source>
        <dbReference type="SAM" id="MobiDB-lite"/>
    </source>
</evidence>
<feature type="region of interest" description="Disordered" evidence="2">
    <location>
        <begin position="239"/>
        <end position="285"/>
    </location>
</feature>
<dbReference type="PANTHER" id="PTHR47016">
    <property type="entry name" value="ATP-DEPENDENT CLP PROTEASE ATP-BINDING SUBUNIT CLPT1, CHLOROPLASTIC"/>
    <property type="match status" value="1"/>
</dbReference>
<keyword evidence="4" id="KW-0547">Nucleotide-binding</keyword>
<accession>A0ABX1A7D4</accession>
<organism evidence="4 5">
    <name type="scientific">Streptomyces composti</name>
    <dbReference type="NCBI Taxonomy" id="2720025"/>
    <lineage>
        <taxon>Bacteria</taxon>
        <taxon>Bacillati</taxon>
        <taxon>Actinomycetota</taxon>
        <taxon>Actinomycetes</taxon>
        <taxon>Kitasatosporales</taxon>
        <taxon>Streptomycetaceae</taxon>
        <taxon>Streptomyces</taxon>
    </lineage>
</organism>
<protein>
    <submittedName>
        <fullName evidence="4">ATP-dependent Clp protease ATP-binding subunit</fullName>
    </submittedName>
</protein>
<keyword evidence="4" id="KW-0645">Protease</keyword>
<sequence length="285" mass="30440">MTTNPIITSSVRLDDLIAAIKKVHDEPLEQLRDAVLAGEHLGDVADHLIGHFVDQARRSGASWTDIGKSMGVTRQAAQKRFVPRETASLDPNEGFNRYTPRARNVVMAAHNEAKAARNAEGVPEHLVLGLLSEPEGLAGVAITKQGVTLEAVREAASAALPPGVEEAPELVPYGPAAKKVLELTFREALRLGHNYIGTEHILLALLEHENGEGVLSGLGITKERTEEWLLEVLSQIQLAQPGGGTENAKGEKAEKGGKNERAERERAEGAEGNEKSGEAEGGTEG</sequence>
<evidence type="ECO:0000256" key="1">
    <source>
        <dbReference type="PROSITE-ProRule" id="PRU01251"/>
    </source>
</evidence>
<dbReference type="Proteomes" id="UP000730591">
    <property type="component" value="Unassembled WGS sequence"/>
</dbReference>
<gene>
    <name evidence="4" type="ORF">HCJ93_10495</name>
</gene>
<dbReference type="InterPro" id="IPR044217">
    <property type="entry name" value="CLPT1/2"/>
</dbReference>
<evidence type="ECO:0000313" key="4">
    <source>
        <dbReference type="EMBL" id="NJP50486.1"/>
    </source>
</evidence>
<dbReference type="GO" id="GO:0005524">
    <property type="term" value="F:ATP binding"/>
    <property type="evidence" value="ECO:0007669"/>
    <property type="project" value="UniProtKB-KW"/>
</dbReference>
<keyword evidence="5" id="KW-1185">Reference proteome</keyword>
<dbReference type="InterPro" id="IPR036628">
    <property type="entry name" value="Clp_N_dom_sf"/>
</dbReference>
<reference evidence="4 5" key="1">
    <citation type="submission" date="2020-03" db="EMBL/GenBank/DDBJ databases">
        <title>WGS of actinomycetes isolated from Thailand.</title>
        <authorList>
            <person name="Thawai C."/>
        </authorList>
    </citation>
    <scope>NUCLEOTIDE SEQUENCE [LARGE SCALE GENOMIC DNA]</scope>
    <source>
        <strain evidence="4 5">SBST2-5</strain>
    </source>
</reference>
<keyword evidence="1" id="KW-0677">Repeat</keyword>
<dbReference type="SUPFAM" id="SSF81923">
    <property type="entry name" value="Double Clp-N motif"/>
    <property type="match status" value="1"/>
</dbReference>
<dbReference type="InterPro" id="IPR004176">
    <property type="entry name" value="Clp_R_N"/>
</dbReference>
<dbReference type="RefSeq" id="WP_167993389.1">
    <property type="nucleotide sequence ID" value="NZ_JAATEM010000010.1"/>
</dbReference>
<dbReference type="GO" id="GO:0006508">
    <property type="term" value="P:proteolysis"/>
    <property type="evidence" value="ECO:0007669"/>
    <property type="project" value="UniProtKB-KW"/>
</dbReference>
<dbReference type="Gene3D" id="1.10.1780.10">
    <property type="entry name" value="Clp, N-terminal domain"/>
    <property type="match status" value="1"/>
</dbReference>
<feature type="domain" description="Clp R" evidence="3">
    <location>
        <begin position="95"/>
        <end position="235"/>
    </location>
</feature>
<keyword evidence="4" id="KW-0378">Hydrolase</keyword>
<dbReference type="EMBL" id="JAATEM010000010">
    <property type="protein sequence ID" value="NJP50486.1"/>
    <property type="molecule type" value="Genomic_DNA"/>
</dbReference>
<evidence type="ECO:0000313" key="5">
    <source>
        <dbReference type="Proteomes" id="UP000730591"/>
    </source>
</evidence>
<dbReference type="GO" id="GO:0008233">
    <property type="term" value="F:peptidase activity"/>
    <property type="evidence" value="ECO:0007669"/>
    <property type="project" value="UniProtKB-KW"/>
</dbReference>
<evidence type="ECO:0000259" key="3">
    <source>
        <dbReference type="PROSITE" id="PS51903"/>
    </source>
</evidence>
<name>A0ABX1A7D4_9ACTN</name>
<comment type="caution">
    <text evidence="4">The sequence shown here is derived from an EMBL/GenBank/DDBJ whole genome shotgun (WGS) entry which is preliminary data.</text>
</comment>
<dbReference type="PROSITE" id="PS51903">
    <property type="entry name" value="CLP_R"/>
    <property type="match status" value="1"/>
</dbReference>
<dbReference type="Pfam" id="PF02861">
    <property type="entry name" value="Clp_N"/>
    <property type="match status" value="1"/>
</dbReference>